<keyword evidence="3 6" id="KW-0812">Transmembrane</keyword>
<evidence type="ECO:0000256" key="1">
    <source>
        <dbReference type="ARBA" id="ARBA00004651"/>
    </source>
</evidence>
<dbReference type="PANTHER" id="PTHR30572">
    <property type="entry name" value="MEMBRANE COMPONENT OF TRANSPORTER-RELATED"/>
    <property type="match status" value="1"/>
</dbReference>
<feature type="transmembrane region" description="Helical" evidence="6">
    <location>
        <begin position="433"/>
        <end position="456"/>
    </location>
</feature>
<evidence type="ECO:0000256" key="2">
    <source>
        <dbReference type="ARBA" id="ARBA00022475"/>
    </source>
</evidence>
<dbReference type="InterPro" id="IPR025857">
    <property type="entry name" value="MacB_PCD"/>
</dbReference>
<gene>
    <name evidence="9" type="ORF">ES724_09075</name>
</gene>
<keyword evidence="5 6" id="KW-0472">Membrane</keyword>
<dbReference type="Pfam" id="PF12704">
    <property type="entry name" value="MacB_PCD"/>
    <property type="match status" value="2"/>
</dbReference>
<feature type="domain" description="ABC3 transporter permease C-terminal" evidence="7">
    <location>
        <begin position="683"/>
        <end position="796"/>
    </location>
</feature>
<feature type="domain" description="MacB-like periplasmic core" evidence="8">
    <location>
        <begin position="470"/>
        <end position="607"/>
    </location>
</feature>
<dbReference type="RefSeq" id="WP_146932288.1">
    <property type="nucleotide sequence ID" value="NZ_CBCSHZ010000008.1"/>
</dbReference>
<comment type="caution">
    <text evidence="9">The sequence shown here is derived from an EMBL/GenBank/DDBJ whole genome shotgun (WGS) entry which is preliminary data.</text>
</comment>
<evidence type="ECO:0000256" key="5">
    <source>
        <dbReference type="ARBA" id="ARBA00023136"/>
    </source>
</evidence>
<dbReference type="Pfam" id="PF02687">
    <property type="entry name" value="FtsX"/>
    <property type="match status" value="2"/>
</dbReference>
<dbReference type="OrthoDB" id="8740261at2"/>
<keyword evidence="4 6" id="KW-1133">Transmembrane helix</keyword>
<evidence type="ECO:0000256" key="3">
    <source>
        <dbReference type="ARBA" id="ARBA00022692"/>
    </source>
</evidence>
<keyword evidence="2" id="KW-1003">Cell membrane</keyword>
<dbReference type="InterPro" id="IPR003838">
    <property type="entry name" value="ABC3_permease_C"/>
</dbReference>
<evidence type="ECO:0000313" key="10">
    <source>
        <dbReference type="Proteomes" id="UP000321367"/>
    </source>
</evidence>
<comment type="subcellular location">
    <subcellularLocation>
        <location evidence="1">Cell membrane</location>
        <topology evidence="1">Multi-pass membrane protein</topology>
    </subcellularLocation>
</comment>
<feature type="transmembrane region" description="Helical" evidence="6">
    <location>
        <begin position="766"/>
        <end position="786"/>
    </location>
</feature>
<feature type="transmembrane region" description="Helical" evidence="6">
    <location>
        <begin position="294"/>
        <end position="320"/>
    </location>
</feature>
<keyword evidence="10" id="KW-1185">Reference proteome</keyword>
<organism evidence="9 10">
    <name type="scientific">Gillisia hiemivivida</name>
    <dbReference type="NCBI Taxonomy" id="291190"/>
    <lineage>
        <taxon>Bacteria</taxon>
        <taxon>Pseudomonadati</taxon>
        <taxon>Bacteroidota</taxon>
        <taxon>Flavobacteriia</taxon>
        <taxon>Flavobacteriales</taxon>
        <taxon>Flavobacteriaceae</taxon>
        <taxon>Gillisia</taxon>
    </lineage>
</organism>
<dbReference type="AlphaFoldDB" id="A0A5C6ZUY1"/>
<feature type="transmembrane region" description="Helical" evidence="6">
    <location>
        <begin position="732"/>
        <end position="751"/>
    </location>
</feature>
<evidence type="ECO:0000259" key="7">
    <source>
        <dbReference type="Pfam" id="PF02687"/>
    </source>
</evidence>
<dbReference type="InterPro" id="IPR050250">
    <property type="entry name" value="Macrolide_Exporter_MacB"/>
</dbReference>
<evidence type="ECO:0000256" key="4">
    <source>
        <dbReference type="ARBA" id="ARBA00022989"/>
    </source>
</evidence>
<feature type="domain" description="ABC3 transporter permease C-terminal" evidence="7">
    <location>
        <begin position="300"/>
        <end position="417"/>
    </location>
</feature>
<dbReference type="PROSITE" id="PS51257">
    <property type="entry name" value="PROKAR_LIPOPROTEIN"/>
    <property type="match status" value="1"/>
</dbReference>
<dbReference type="PANTHER" id="PTHR30572:SF18">
    <property type="entry name" value="ABC-TYPE MACROLIDE FAMILY EXPORT SYSTEM PERMEASE COMPONENT 2"/>
    <property type="match status" value="1"/>
</dbReference>
<dbReference type="EMBL" id="VORY01000008">
    <property type="protein sequence ID" value="TXD93801.1"/>
    <property type="molecule type" value="Genomic_DNA"/>
</dbReference>
<proteinExistence type="predicted"/>
<feature type="transmembrane region" description="Helical" evidence="6">
    <location>
        <begin position="390"/>
        <end position="412"/>
    </location>
</feature>
<name>A0A5C6ZUY1_9FLAO</name>
<protein>
    <submittedName>
        <fullName evidence="9">FtsX-like permease family protein</fullName>
    </submittedName>
</protein>
<feature type="transmembrane region" description="Helical" evidence="6">
    <location>
        <begin position="341"/>
        <end position="370"/>
    </location>
</feature>
<dbReference type="Proteomes" id="UP000321367">
    <property type="component" value="Unassembled WGS sequence"/>
</dbReference>
<evidence type="ECO:0000256" key="6">
    <source>
        <dbReference type="SAM" id="Phobius"/>
    </source>
</evidence>
<evidence type="ECO:0000313" key="9">
    <source>
        <dbReference type="EMBL" id="TXD93801.1"/>
    </source>
</evidence>
<feature type="transmembrane region" description="Helical" evidence="6">
    <location>
        <begin position="680"/>
        <end position="704"/>
    </location>
</feature>
<feature type="transmembrane region" description="Helical" evidence="6">
    <location>
        <begin position="20"/>
        <end position="41"/>
    </location>
</feature>
<dbReference type="GO" id="GO:0022857">
    <property type="term" value="F:transmembrane transporter activity"/>
    <property type="evidence" value="ECO:0007669"/>
    <property type="project" value="TreeGrafter"/>
</dbReference>
<dbReference type="GO" id="GO:0005886">
    <property type="term" value="C:plasma membrane"/>
    <property type="evidence" value="ECO:0007669"/>
    <property type="project" value="UniProtKB-SubCell"/>
</dbReference>
<reference evidence="9 10" key="1">
    <citation type="submission" date="2019-08" db="EMBL/GenBank/DDBJ databases">
        <title>Genome sequence of Gillisia hiemivivida IC154 (type strain).</title>
        <authorList>
            <person name="Bowman J.P."/>
        </authorList>
    </citation>
    <scope>NUCLEOTIDE SEQUENCE [LARGE SCALE GENOMIC DNA]</scope>
    <source>
        <strain evidence="9 10">IC154</strain>
    </source>
</reference>
<accession>A0A5C6ZUY1</accession>
<sequence length="803" mass="90023">MIKNYIKTGWRNITKNKGIFSINIAGLAIGIASCLLIMLYVSDELSYDRFHEKADRIVRVVFRANVNGEEMKEAVVMAPVAQVLKNDLPEVTQSTRLAKSYNNRIEYNGAYYGQSSLAYVDPNFFEVFTLPIIQGAKTEPLDKPNTVVISKSFAENTFGNTDPIGKMLKVTNRDENLLVTGVMEDMPKNSHFHFDLLVSTLGYAQAKKTSWMESDFFTFLVLKKGADIDVVESKLPAISEKYMGPQLKEALGMTFTEFTKENEIGLFLQPLTDIHLHSDFSDSTTLEQGGDIKYVYIFSAVAIFMLVIACINFMNLATASASKRAKEVGIRKVLGSNKKQLIYQFLAESFISTFLAAFLAIILVSMSLPIFNQLAGKDLNFQYLLSPEVILAIFSLILIIGFIAGGYPAFYLSSFNPLSALKSKFSGSGKNSGIRSGLVIFQFVISAGLILSTLVVKEQMNFIQNKELGYEKDQLLVVRNSYLLGNNEDNFIDEIKNNPLVENVTHSAFVPAGESDNEVGGIFKNNEFQRRMSFYNVDENYIPTMGMEVLEGRNFSEDFGAESDKVILNQKAVEILGFKKNPIEKSFQRDTHDGLKTMTIIGVIKNFNFKSLHQEIEPLILKYNPYGGIIIRSKVADMSGLIENLNGRWNAYNVKEGFDYSVLDDSYNHTYLKERKMGTILSLFAILTIIVACLGLFGLVTFTAEQRFKEIGIRKVLGSSASQIVALLSKDFLKLVGISFLIAFPLSYYLMNKWLQDFAYRTEIHWWLYLLAAGITIGIAFLTISIKSYKAASVNPIKSLKTE</sequence>
<feature type="domain" description="MacB-like periplasmic core" evidence="8">
    <location>
        <begin position="22"/>
        <end position="236"/>
    </location>
</feature>
<evidence type="ECO:0000259" key="8">
    <source>
        <dbReference type="Pfam" id="PF12704"/>
    </source>
</evidence>